<dbReference type="KEGG" id="haad:MW046_03535"/>
<accession>A0A8U0A2W5</accession>
<dbReference type="AlphaFoldDB" id="A0A8U0A2W5"/>
<proteinExistence type="predicted"/>
<dbReference type="Pfam" id="PF24372">
    <property type="entry name" value="DUF7528"/>
    <property type="match status" value="1"/>
</dbReference>
<sequence length="114" mass="12897">MLTPAEARDLHAALDEALYHTETFTHTACEHRPDGSYVVVRRRADSSGHRKVFDSFAALDELYGKLPTKFTAEDVEQPGLTGGRRHMLVHHFTEHPAFDCVLARRQPLTARKES</sequence>
<protein>
    <submittedName>
        <fullName evidence="1">Uncharacterized protein</fullName>
    </submittedName>
</protein>
<gene>
    <name evidence="1" type="ORF">MW046_03535</name>
</gene>
<dbReference type="InterPro" id="IPR055950">
    <property type="entry name" value="DUF7528"/>
</dbReference>
<evidence type="ECO:0000313" key="2">
    <source>
        <dbReference type="Proteomes" id="UP000831768"/>
    </source>
</evidence>
<organism evidence="1 2">
    <name type="scientific">Halocatena salina</name>
    <dbReference type="NCBI Taxonomy" id="2934340"/>
    <lineage>
        <taxon>Archaea</taxon>
        <taxon>Methanobacteriati</taxon>
        <taxon>Methanobacteriota</taxon>
        <taxon>Stenosarchaea group</taxon>
        <taxon>Halobacteria</taxon>
        <taxon>Halobacteriales</taxon>
        <taxon>Natronomonadaceae</taxon>
        <taxon>Halocatena</taxon>
    </lineage>
</organism>
<reference evidence="1" key="1">
    <citation type="submission" date="2022-04" db="EMBL/GenBank/DDBJ databases">
        <title>Halocatena sp. nov., isolated from a salt lake.</title>
        <authorList>
            <person name="Cui H.-L."/>
        </authorList>
    </citation>
    <scope>NUCLEOTIDE SEQUENCE</scope>
    <source>
        <strain evidence="1">AD-1</strain>
    </source>
</reference>
<dbReference type="Proteomes" id="UP000831768">
    <property type="component" value="Chromosome"/>
</dbReference>
<keyword evidence="2" id="KW-1185">Reference proteome</keyword>
<dbReference type="EMBL" id="CP096019">
    <property type="protein sequence ID" value="UPM43525.1"/>
    <property type="molecule type" value="Genomic_DNA"/>
</dbReference>
<name>A0A8U0A2W5_9EURY</name>
<evidence type="ECO:0000313" key="1">
    <source>
        <dbReference type="EMBL" id="UPM43525.1"/>
    </source>
</evidence>